<sequence>MPTAGSRAALCPSLFLVCGMAFAQVGGNIAFLSDDRYRGISLSQEKPTLRLSAAYDHEDGWFGGGSLTEVMLYRPRWQVQVLGYAGYAGRLSDRFGWEAGATVVHFGADSHYDYLEAFGGLSGERWNTRLHYSPDYFGSDVRTAYAEFNVGLPISPLVRVTAHAGALMRIGGAPVEGRRVTFDGSLGLAMARDAWEAQIAWVAGGRSAIYPTAYGRASQGTLMLSASLSF</sequence>
<organism evidence="2 3">
    <name type="scientific">Variovorax ureilyticus</name>
    <dbReference type="NCBI Taxonomy" id="1836198"/>
    <lineage>
        <taxon>Bacteria</taxon>
        <taxon>Pseudomonadati</taxon>
        <taxon>Pseudomonadota</taxon>
        <taxon>Betaproteobacteria</taxon>
        <taxon>Burkholderiales</taxon>
        <taxon>Comamonadaceae</taxon>
        <taxon>Variovorax</taxon>
    </lineage>
</organism>
<evidence type="ECO:0000313" key="2">
    <source>
        <dbReference type="EMBL" id="MEJ8812773.1"/>
    </source>
</evidence>
<evidence type="ECO:0000256" key="1">
    <source>
        <dbReference type="SAM" id="SignalP"/>
    </source>
</evidence>
<dbReference type="EMBL" id="JBBKZU010000007">
    <property type="protein sequence ID" value="MEJ8812773.1"/>
    <property type="molecule type" value="Genomic_DNA"/>
</dbReference>
<dbReference type="RefSeq" id="WP_340358028.1">
    <property type="nucleotide sequence ID" value="NZ_JBBKZU010000007.1"/>
</dbReference>
<protein>
    <submittedName>
        <fullName evidence="2">TorF family putative porin</fullName>
    </submittedName>
</protein>
<dbReference type="InterPro" id="IPR010239">
    <property type="entry name" value="CHP02001"/>
</dbReference>
<dbReference type="Pfam" id="PF09694">
    <property type="entry name" value="Gcw_chp"/>
    <property type="match status" value="1"/>
</dbReference>
<accession>A0ABU8VGS2</accession>
<evidence type="ECO:0000313" key="3">
    <source>
        <dbReference type="Proteomes" id="UP001365846"/>
    </source>
</evidence>
<dbReference type="Proteomes" id="UP001365846">
    <property type="component" value="Unassembled WGS sequence"/>
</dbReference>
<feature type="signal peptide" evidence="1">
    <location>
        <begin position="1"/>
        <end position="23"/>
    </location>
</feature>
<keyword evidence="1" id="KW-0732">Signal</keyword>
<keyword evidence="3" id="KW-1185">Reference proteome</keyword>
<reference evidence="2 3" key="1">
    <citation type="submission" date="2024-03" db="EMBL/GenBank/DDBJ databases">
        <title>Novel species of the genus Variovorax.</title>
        <authorList>
            <person name="Liu Q."/>
            <person name="Xin Y.-H."/>
        </authorList>
    </citation>
    <scope>NUCLEOTIDE SEQUENCE [LARGE SCALE GENOMIC DNA]</scope>
    <source>
        <strain evidence="2 3">KACC 18899</strain>
    </source>
</reference>
<feature type="chain" id="PRO_5046081157" evidence="1">
    <location>
        <begin position="24"/>
        <end position="230"/>
    </location>
</feature>
<proteinExistence type="predicted"/>
<name>A0ABU8VGS2_9BURK</name>
<gene>
    <name evidence="2" type="ORF">WKW77_16925</name>
</gene>
<comment type="caution">
    <text evidence="2">The sequence shown here is derived from an EMBL/GenBank/DDBJ whole genome shotgun (WGS) entry which is preliminary data.</text>
</comment>